<dbReference type="InterPro" id="IPR010732">
    <property type="entry name" value="T6SS_TssG-like"/>
</dbReference>
<dbReference type="Pfam" id="PF06996">
    <property type="entry name" value="T6SS_TssG"/>
    <property type="match status" value="1"/>
</dbReference>
<dbReference type="EMBL" id="JAVKVN010000008">
    <property type="protein sequence ID" value="MDR7947444.1"/>
    <property type="molecule type" value="Genomic_DNA"/>
</dbReference>
<gene>
    <name evidence="1" type="primary">tssG</name>
    <name evidence="1" type="ORF">RIU57_20150</name>
</gene>
<dbReference type="PANTHER" id="PTHR35564">
    <property type="match status" value="1"/>
</dbReference>
<proteinExistence type="predicted"/>
<comment type="caution">
    <text evidence="1">The sequence shown here is derived from an EMBL/GenBank/DDBJ whole genome shotgun (WGS) entry which is preliminary data.</text>
</comment>
<evidence type="ECO:0000313" key="2">
    <source>
        <dbReference type="Proteomes" id="UP001264156"/>
    </source>
</evidence>
<dbReference type="RefSeq" id="WP_310534659.1">
    <property type="nucleotide sequence ID" value="NZ_JAVKVN010000008.1"/>
</dbReference>
<dbReference type="Proteomes" id="UP001264156">
    <property type="component" value="Unassembled WGS sequence"/>
</dbReference>
<reference evidence="2" key="1">
    <citation type="submission" date="2023-07" db="EMBL/GenBank/DDBJ databases">
        <title>Glyphosate-induced phosphonatase operons in soil bacteria of genus Achromobacter.</title>
        <authorList>
            <person name="Epiktetov D.O."/>
            <person name="Sviridov A.V."/>
            <person name="Tarlachkov S.V."/>
            <person name="Shushkova T.V."/>
            <person name="Toropygin I.Y."/>
            <person name="Leontievsky A."/>
        </authorList>
    </citation>
    <scope>NUCLEOTIDE SEQUENCE [LARGE SCALE GENOMIC DNA]</scope>
    <source>
        <strain evidence="2">Kg 16</strain>
    </source>
</reference>
<accession>A0ABU2DH53</accession>
<name>A0ABU2DH53_ACHAE</name>
<evidence type="ECO:0000313" key="1">
    <source>
        <dbReference type="EMBL" id="MDR7947444.1"/>
    </source>
</evidence>
<organism evidence="1 2">
    <name type="scientific">Achromobacter aegrifaciens</name>
    <dbReference type="NCBI Taxonomy" id="1287736"/>
    <lineage>
        <taxon>Bacteria</taxon>
        <taxon>Pseudomonadati</taxon>
        <taxon>Pseudomonadota</taxon>
        <taxon>Betaproteobacteria</taxon>
        <taxon>Burkholderiales</taxon>
        <taxon>Alcaligenaceae</taxon>
        <taxon>Achromobacter</taxon>
    </lineage>
</organism>
<protein>
    <submittedName>
        <fullName evidence="1">Type VI secretion system baseplate subunit TssG</fullName>
    </submittedName>
</protein>
<keyword evidence="2" id="KW-1185">Reference proteome</keyword>
<sequence>MEAVAAHDGLPAIAMIARLLSRPQRYNLFQAIALLERATPAAAPLGRGNGDGEAVRLHGHVSVAFEASDVRAIARKQDAGRWGQAMQTRYALTTPVMTLAGASSPLPLAYTELVLQRRASRDHATADFLDIFNHRFLSFFYRSRKKHALGLNASAPHASALVGCLDALSDLGYARDEAGPQGQRLWVRHAGLLGVATRSMTGLLALLADRLGLKVLGRQFIGQWRTLDAKDHSRLGGKGLALNASRALGRRVWDQGAGIRIEFLDLSPARFERLLPGGADHELALWLIRSHLRRDLNVDFVLHAQPRAGACVLGGAAAARLGWTSWATTKRQTLAPAPVRLTARMASASPLANRT</sequence>
<dbReference type="PANTHER" id="PTHR35564:SF4">
    <property type="entry name" value="CYTOPLASMIC PROTEIN"/>
    <property type="match status" value="1"/>
</dbReference>
<dbReference type="NCBIfam" id="TIGR03347">
    <property type="entry name" value="VI_chp_1"/>
    <property type="match status" value="1"/>
</dbReference>